<sequence length="401" mass="45045">MPPKKRPCIHSCIQGAHELSSSLKSSPSISSSPYDGMCFTLYHLYSNQCDQKSDAQKKTEDDPKTENEHELEQTKTEKEKDEERAICNAKCFDEKMECVLRCPFLSNEFATKRIVHCSLHPLLTVFLPTELPLIASQLRRTLLIPTDTSPKTLQTLARRSPCTTLSAGDSGEDNEKNGEKKEEKRGDGMSIMFSQFKIGHEAKATKGCFKPTGVCGTDKNNKTGAGEKACLMQCRADRSDCRSMCSNSEKEEENGLCGECEASCETDHEICVENCKRNENCIEMCRTQRKDCKEDCHSPNSDYAERKKAEELAKEEERLIGHLGIHSKCEEECDGRSWRGRTSARTSNLYDGMQADGWFALKKMLRKTNVSLFGQLKLRVRRKKTDEKKEDGDGGMGGVNA</sequence>
<gene>
    <name evidence="2" type="ORF">BLNAU_269</name>
</gene>
<feature type="region of interest" description="Disordered" evidence="1">
    <location>
        <begin position="53"/>
        <end position="79"/>
    </location>
</feature>
<evidence type="ECO:0000313" key="3">
    <source>
        <dbReference type="Proteomes" id="UP001281761"/>
    </source>
</evidence>
<accession>A0ABQ9YMI6</accession>
<feature type="compositionally biased region" description="Basic and acidic residues" evidence="1">
    <location>
        <begin position="173"/>
        <end position="186"/>
    </location>
</feature>
<feature type="region of interest" description="Disordered" evidence="1">
    <location>
        <begin position="381"/>
        <end position="401"/>
    </location>
</feature>
<comment type="caution">
    <text evidence="2">The sequence shown here is derived from an EMBL/GenBank/DDBJ whole genome shotgun (WGS) entry which is preliminary data.</text>
</comment>
<proteinExistence type="predicted"/>
<dbReference type="Proteomes" id="UP001281761">
    <property type="component" value="Unassembled WGS sequence"/>
</dbReference>
<keyword evidence="3" id="KW-1185">Reference proteome</keyword>
<feature type="region of interest" description="Disordered" evidence="1">
    <location>
        <begin position="162"/>
        <end position="186"/>
    </location>
</feature>
<dbReference type="EMBL" id="JARBJD010000001">
    <property type="protein sequence ID" value="KAK2964968.1"/>
    <property type="molecule type" value="Genomic_DNA"/>
</dbReference>
<protein>
    <submittedName>
        <fullName evidence="2">Uncharacterized protein</fullName>
    </submittedName>
</protein>
<evidence type="ECO:0000256" key="1">
    <source>
        <dbReference type="SAM" id="MobiDB-lite"/>
    </source>
</evidence>
<name>A0ABQ9YMI6_9EUKA</name>
<evidence type="ECO:0000313" key="2">
    <source>
        <dbReference type="EMBL" id="KAK2964968.1"/>
    </source>
</evidence>
<reference evidence="2 3" key="1">
    <citation type="journal article" date="2022" name="bioRxiv">
        <title>Genomics of Preaxostyla Flagellates Illuminates Evolutionary Transitions and the Path Towards Mitochondrial Loss.</title>
        <authorList>
            <person name="Novak L.V.F."/>
            <person name="Treitli S.C."/>
            <person name="Pyrih J."/>
            <person name="Halakuc P."/>
            <person name="Pipaliya S.V."/>
            <person name="Vacek V."/>
            <person name="Brzon O."/>
            <person name="Soukal P."/>
            <person name="Eme L."/>
            <person name="Dacks J.B."/>
            <person name="Karnkowska A."/>
            <person name="Elias M."/>
            <person name="Hampl V."/>
        </authorList>
    </citation>
    <scope>NUCLEOTIDE SEQUENCE [LARGE SCALE GENOMIC DNA]</scope>
    <source>
        <strain evidence="2">NAU3</strain>
        <tissue evidence="2">Gut</tissue>
    </source>
</reference>
<organism evidence="2 3">
    <name type="scientific">Blattamonas nauphoetae</name>
    <dbReference type="NCBI Taxonomy" id="2049346"/>
    <lineage>
        <taxon>Eukaryota</taxon>
        <taxon>Metamonada</taxon>
        <taxon>Preaxostyla</taxon>
        <taxon>Oxymonadida</taxon>
        <taxon>Blattamonas</taxon>
    </lineage>
</organism>